<dbReference type="AlphaFoldDB" id="A0A061STC6"/>
<dbReference type="InterPro" id="IPR018717">
    <property type="entry name" value="DUF2241"/>
</dbReference>
<organism evidence="2 3">
    <name type="scientific">Sulfitobacter mediterraneus</name>
    <dbReference type="NCBI Taxonomy" id="83219"/>
    <lineage>
        <taxon>Bacteria</taxon>
        <taxon>Pseudomonadati</taxon>
        <taxon>Pseudomonadota</taxon>
        <taxon>Alphaproteobacteria</taxon>
        <taxon>Rhodobacterales</taxon>
        <taxon>Roseobacteraceae</taxon>
        <taxon>Sulfitobacter</taxon>
    </lineage>
</organism>
<dbReference type="PANTHER" id="PTHR39199:SF1">
    <property type="entry name" value="BLR5128 PROTEIN"/>
    <property type="match status" value="1"/>
</dbReference>
<protein>
    <recommendedName>
        <fullName evidence="1">DUF2241 domain-containing protein</fullName>
    </recommendedName>
</protein>
<comment type="caution">
    <text evidence="2">The sequence shown here is derived from an EMBL/GenBank/DDBJ whole genome shotgun (WGS) entry which is preliminary data.</text>
</comment>
<reference evidence="2 3" key="1">
    <citation type="journal article" date="2014" name="Genome Announc.">
        <title>Draft Genome Sequences of Two Isolates of the Roseobacter Group, Sulfitobacter sp. Strains 3SOLIMAR09 and 1FIGIMAR09, from Harbors of Mallorca Island (Mediterranean Sea).</title>
        <authorList>
            <person name="Mas-Llado M."/>
            <person name="Pina-Villalonga J.M."/>
            <person name="Brunet-Galmes I."/>
            <person name="Nogales B."/>
            <person name="Bosch R."/>
        </authorList>
    </citation>
    <scope>NUCLEOTIDE SEQUENCE [LARGE SCALE GENOMIC DNA]</scope>
    <source>
        <strain evidence="2 3">1FIGIMAR09</strain>
    </source>
</reference>
<gene>
    <name evidence="2" type="ORF">PM02_13555</name>
</gene>
<sequence>MPKIAHTASEMISGMSPELRLGSFVFASVDDQVGAGLMARAVSMFREDEGLSLLLPAKVAETAGLPVDQPMRCITLNVYSSLEGVGLTAAVATALAENGIACNMVAAFHHDHAFVPEELSETAMQVLKSLQASG</sequence>
<evidence type="ECO:0000313" key="2">
    <source>
        <dbReference type="EMBL" id="KAJ02500.1"/>
    </source>
</evidence>
<evidence type="ECO:0000313" key="3">
    <source>
        <dbReference type="Proteomes" id="UP000027337"/>
    </source>
</evidence>
<keyword evidence="3" id="KW-1185">Reference proteome</keyword>
<dbReference type="Gene3D" id="3.30.2130.10">
    <property type="entry name" value="VC0802-like"/>
    <property type="match status" value="1"/>
</dbReference>
<dbReference type="RefSeq" id="WP_037909298.1">
    <property type="nucleotide sequence ID" value="NZ_JEMU01000011.1"/>
</dbReference>
<dbReference type="Pfam" id="PF10000">
    <property type="entry name" value="ACT_3"/>
    <property type="match status" value="1"/>
</dbReference>
<dbReference type="Proteomes" id="UP000027337">
    <property type="component" value="Unassembled WGS sequence"/>
</dbReference>
<dbReference type="eggNOG" id="COG3602">
    <property type="taxonomic scope" value="Bacteria"/>
</dbReference>
<dbReference type="SUPFAM" id="SSF55021">
    <property type="entry name" value="ACT-like"/>
    <property type="match status" value="2"/>
</dbReference>
<accession>A0A061STC6</accession>
<proteinExistence type="predicted"/>
<dbReference type="EMBL" id="JEMU01000011">
    <property type="protein sequence ID" value="KAJ02500.1"/>
    <property type="molecule type" value="Genomic_DNA"/>
</dbReference>
<name>A0A061STC6_9RHOB</name>
<dbReference type="STRING" id="83219.PM02_13555"/>
<evidence type="ECO:0000259" key="1">
    <source>
        <dbReference type="Pfam" id="PF10000"/>
    </source>
</evidence>
<dbReference type="PANTHER" id="PTHR39199">
    <property type="entry name" value="BLR5128 PROTEIN"/>
    <property type="match status" value="1"/>
</dbReference>
<feature type="domain" description="DUF2241" evidence="1">
    <location>
        <begin position="10"/>
        <end position="72"/>
    </location>
</feature>
<dbReference type="InterPro" id="IPR045865">
    <property type="entry name" value="ACT-like_dom_sf"/>
</dbReference>